<protein>
    <submittedName>
        <fullName evidence="3">Alcohol dehydrogenase</fullName>
    </submittedName>
</protein>
<dbReference type="InterPro" id="IPR011032">
    <property type="entry name" value="GroES-like_sf"/>
</dbReference>
<dbReference type="RefSeq" id="WP_144727002.1">
    <property type="nucleotide sequence ID" value="NZ_CAWOWR010000097.1"/>
</dbReference>
<dbReference type="Pfam" id="PF08240">
    <property type="entry name" value="ADH_N"/>
    <property type="match status" value="1"/>
</dbReference>
<dbReference type="InterPro" id="IPR020843">
    <property type="entry name" value="ER"/>
</dbReference>
<dbReference type="Proteomes" id="UP000319941">
    <property type="component" value="Unassembled WGS sequence"/>
</dbReference>
<evidence type="ECO:0000313" key="4">
    <source>
        <dbReference type="Proteomes" id="UP000319941"/>
    </source>
</evidence>
<evidence type="ECO:0000313" key="3">
    <source>
        <dbReference type="EMBL" id="TVU71188.1"/>
    </source>
</evidence>
<dbReference type="OrthoDB" id="9771084at2"/>
<dbReference type="Gene3D" id="3.40.50.720">
    <property type="entry name" value="NAD(P)-binding Rossmann-like Domain"/>
    <property type="match status" value="1"/>
</dbReference>
<dbReference type="EMBL" id="VNFH01000004">
    <property type="protein sequence ID" value="TVU71188.1"/>
    <property type="molecule type" value="Genomic_DNA"/>
</dbReference>
<dbReference type="InterPro" id="IPR052585">
    <property type="entry name" value="Lipid_raft_assoc_Zn_ADH"/>
</dbReference>
<dbReference type="SUPFAM" id="SSF51735">
    <property type="entry name" value="NAD(P)-binding Rossmann-fold domains"/>
    <property type="match status" value="1"/>
</dbReference>
<keyword evidence="4" id="KW-1185">Reference proteome</keyword>
<dbReference type="SMART" id="SM00829">
    <property type="entry name" value="PKS_ER"/>
    <property type="match status" value="1"/>
</dbReference>
<dbReference type="GO" id="GO:0016491">
    <property type="term" value="F:oxidoreductase activity"/>
    <property type="evidence" value="ECO:0007669"/>
    <property type="project" value="InterPro"/>
</dbReference>
<sequence>MSDSTETTTPQDIRHGTTHAPAWVWQGPGEPEALEQTEVDIGAPGDDEVLVATRAIGLNPVDWKFMAMDSELWQAGQIPGVDASGEVIACGANVTHVSPGDRIAVHTTLAGPGTFSKRLRVPARAVMHLPVTLGFNDAAAFPCPALTAWLAIEKLPVKAGRRLLITGASGSVGRWLIQLARQRDFHVIAVASEKRHADLKALGADETLTDAEQLDAPVYAVIDTVNGYHARKMTRHLGANGHIVCIQDRLEQAAAPAFDRAISQHEVALGALHWTGDDEDWARLVTAGEGLLEAIADGTLNQPAPCIESFTALPACLAELKRGERRALKFVITANE</sequence>
<dbReference type="Gene3D" id="3.90.180.10">
    <property type="entry name" value="Medium-chain alcohol dehydrogenases, catalytic domain"/>
    <property type="match status" value="1"/>
</dbReference>
<dbReference type="PANTHER" id="PTHR43482:SF1">
    <property type="entry name" value="PROTEIN AST1-RELATED"/>
    <property type="match status" value="1"/>
</dbReference>
<reference evidence="3 4" key="1">
    <citation type="submission" date="2019-07" db="EMBL/GenBank/DDBJ databases">
        <title>Diversity of Bacteria from Kongsfjorden, Arctic.</title>
        <authorList>
            <person name="Yu Y."/>
        </authorList>
    </citation>
    <scope>NUCLEOTIDE SEQUENCE [LARGE SCALE GENOMIC DNA]</scope>
    <source>
        <strain evidence="3 4">SM1923</strain>
    </source>
</reference>
<dbReference type="InterPro" id="IPR013154">
    <property type="entry name" value="ADH-like_N"/>
</dbReference>
<dbReference type="STRING" id="553385.GCA_000591415_02115"/>
<evidence type="ECO:0000256" key="1">
    <source>
        <dbReference type="SAM" id="MobiDB-lite"/>
    </source>
</evidence>
<feature type="compositionally biased region" description="Polar residues" evidence="1">
    <location>
        <begin position="1"/>
        <end position="11"/>
    </location>
</feature>
<proteinExistence type="predicted"/>
<accession>A0A558HQ27</accession>
<evidence type="ECO:0000259" key="2">
    <source>
        <dbReference type="SMART" id="SM00829"/>
    </source>
</evidence>
<gene>
    <name evidence="3" type="ORF">FQP86_06560</name>
</gene>
<dbReference type="AlphaFoldDB" id="A0A558HQ27"/>
<organism evidence="3 4">
    <name type="scientific">Cobetia crustatorum</name>
    <dbReference type="NCBI Taxonomy" id="553385"/>
    <lineage>
        <taxon>Bacteria</taxon>
        <taxon>Pseudomonadati</taxon>
        <taxon>Pseudomonadota</taxon>
        <taxon>Gammaproteobacteria</taxon>
        <taxon>Oceanospirillales</taxon>
        <taxon>Halomonadaceae</taxon>
        <taxon>Cobetia</taxon>
    </lineage>
</organism>
<feature type="region of interest" description="Disordered" evidence="1">
    <location>
        <begin position="1"/>
        <end position="24"/>
    </location>
</feature>
<dbReference type="PANTHER" id="PTHR43482">
    <property type="entry name" value="PROTEIN AST1-RELATED"/>
    <property type="match status" value="1"/>
</dbReference>
<dbReference type="SUPFAM" id="SSF50129">
    <property type="entry name" value="GroES-like"/>
    <property type="match status" value="1"/>
</dbReference>
<feature type="domain" description="Enoyl reductase (ER)" evidence="2">
    <location>
        <begin position="29"/>
        <end position="332"/>
    </location>
</feature>
<comment type="caution">
    <text evidence="3">The sequence shown here is derived from an EMBL/GenBank/DDBJ whole genome shotgun (WGS) entry which is preliminary data.</text>
</comment>
<name>A0A558HQ27_9GAMM</name>
<dbReference type="InterPro" id="IPR036291">
    <property type="entry name" value="NAD(P)-bd_dom_sf"/>
</dbReference>